<name>A0AAE3R6Z4_9BACT</name>
<organism evidence="1 2">
    <name type="scientific">Xanthocytophaga agilis</name>
    <dbReference type="NCBI Taxonomy" id="3048010"/>
    <lineage>
        <taxon>Bacteria</taxon>
        <taxon>Pseudomonadati</taxon>
        <taxon>Bacteroidota</taxon>
        <taxon>Cytophagia</taxon>
        <taxon>Cytophagales</taxon>
        <taxon>Rhodocytophagaceae</taxon>
        <taxon>Xanthocytophaga</taxon>
    </lineage>
</organism>
<dbReference type="RefSeq" id="WP_314516405.1">
    <property type="nucleotide sequence ID" value="NZ_JASJOU010000013.1"/>
</dbReference>
<gene>
    <name evidence="1" type="ORF">QNI22_29180</name>
</gene>
<dbReference type="Gene3D" id="1.20.1480.40">
    <property type="entry name" value="Uncharacterised protein PF16133, DUF4844"/>
    <property type="match status" value="1"/>
</dbReference>
<comment type="caution">
    <text evidence="1">The sequence shown here is derived from an EMBL/GenBank/DDBJ whole genome shotgun (WGS) entry which is preliminary data.</text>
</comment>
<accession>A0AAE3R6Z4</accession>
<evidence type="ECO:0000313" key="2">
    <source>
        <dbReference type="Proteomes" id="UP001232063"/>
    </source>
</evidence>
<evidence type="ECO:0000313" key="1">
    <source>
        <dbReference type="EMBL" id="MDJ1504771.1"/>
    </source>
</evidence>
<protein>
    <submittedName>
        <fullName evidence="1">DUF4844 domain-containing protein</fullName>
    </submittedName>
</protein>
<dbReference type="InterPro" id="IPR038360">
    <property type="entry name" value="DUF4844_sf"/>
</dbReference>
<dbReference type="AlphaFoldDB" id="A0AAE3R6Z4"/>
<keyword evidence="2" id="KW-1185">Reference proteome</keyword>
<sequence length="212" mass="24078">MKPDVIAQLQTYRQKDKFSEESWKKRGLIPSPKEVSLAMSTLINDCLDEVLGKDPQSVTNAEWQNLLINNLAKVSRMEYDTEEREFLCDCFAYIADLLDIDFGLALDSFMYGADMARSLALDNAPSGNYQLRTQPCDGCDNLLETWVIERAGVPDFSWFVVKCNHCHAYTLLSVGSGIGELKRGNYEFVEQIRKDQFTYAEAQARVAHLRKG</sequence>
<proteinExistence type="predicted"/>
<dbReference type="EMBL" id="JASJOU010000013">
    <property type="protein sequence ID" value="MDJ1504771.1"/>
    <property type="molecule type" value="Genomic_DNA"/>
</dbReference>
<dbReference type="Proteomes" id="UP001232063">
    <property type="component" value="Unassembled WGS sequence"/>
</dbReference>
<reference evidence="1" key="1">
    <citation type="submission" date="2023-05" db="EMBL/GenBank/DDBJ databases">
        <authorList>
            <person name="Zhang X."/>
        </authorList>
    </citation>
    <scope>NUCLEOTIDE SEQUENCE</scope>
    <source>
        <strain evidence="1">BD1B2-1</strain>
    </source>
</reference>